<dbReference type="Gene3D" id="2.20.100.10">
    <property type="entry name" value="Thrombospondin type-1 (TSP1) repeat"/>
    <property type="match status" value="1"/>
</dbReference>
<evidence type="ECO:0000256" key="1">
    <source>
        <dbReference type="SAM" id="MobiDB-lite"/>
    </source>
</evidence>
<evidence type="ECO:0008006" key="4">
    <source>
        <dbReference type="Google" id="ProtNLM"/>
    </source>
</evidence>
<reference evidence="2 3" key="1">
    <citation type="journal article" date="2022" name="Gigascience">
        <title>A chromosome-level genome assembly and annotation of the desert horned lizard, Phrynosoma platyrhinos, provides insight into chromosomal rearrangements among reptiles.</title>
        <authorList>
            <person name="Koochekian N."/>
            <person name="Ascanio A."/>
            <person name="Farleigh K."/>
            <person name="Card D.C."/>
            <person name="Schield D.R."/>
            <person name="Castoe T.A."/>
            <person name="Jezkova T."/>
        </authorList>
    </citation>
    <scope>NUCLEOTIDE SEQUENCE [LARGE SCALE GENOMIC DNA]</scope>
    <source>
        <strain evidence="2">NK-2021</strain>
    </source>
</reference>
<proteinExistence type="predicted"/>
<dbReference type="EMBL" id="JAIPUX010003439">
    <property type="protein sequence ID" value="KAH0619823.1"/>
    <property type="molecule type" value="Genomic_DNA"/>
</dbReference>
<evidence type="ECO:0000313" key="3">
    <source>
        <dbReference type="Proteomes" id="UP000826234"/>
    </source>
</evidence>
<protein>
    <recommendedName>
        <fullName evidence="4">Thrombospondin type-1 domain-containing protein 4</fullName>
    </recommendedName>
</protein>
<dbReference type="InterPro" id="IPR000884">
    <property type="entry name" value="TSP1_rpt"/>
</dbReference>
<accession>A0ABQ7SR95</accession>
<keyword evidence="3" id="KW-1185">Reference proteome</keyword>
<feature type="region of interest" description="Disordered" evidence="1">
    <location>
        <begin position="63"/>
        <end position="148"/>
    </location>
</feature>
<gene>
    <name evidence="2" type="ORF">JD844_014143</name>
</gene>
<feature type="region of interest" description="Disordered" evidence="1">
    <location>
        <begin position="1"/>
        <end position="21"/>
    </location>
</feature>
<feature type="non-terminal residue" evidence="2">
    <location>
        <position position="1"/>
    </location>
</feature>
<organism evidence="2 3">
    <name type="scientific">Phrynosoma platyrhinos</name>
    <name type="common">Desert horned lizard</name>
    <dbReference type="NCBI Taxonomy" id="52577"/>
    <lineage>
        <taxon>Eukaryota</taxon>
        <taxon>Metazoa</taxon>
        <taxon>Chordata</taxon>
        <taxon>Craniata</taxon>
        <taxon>Vertebrata</taxon>
        <taxon>Euteleostomi</taxon>
        <taxon>Lepidosauria</taxon>
        <taxon>Squamata</taxon>
        <taxon>Bifurcata</taxon>
        <taxon>Unidentata</taxon>
        <taxon>Episquamata</taxon>
        <taxon>Toxicofera</taxon>
        <taxon>Iguania</taxon>
        <taxon>Phrynosomatidae</taxon>
        <taxon>Phrynosomatinae</taxon>
        <taxon>Phrynosoma</taxon>
    </lineage>
</organism>
<sequence length="181" mass="20303">VPQRIEEQNTATEEDNAGVPGVWGSWGPWSACSRSCSSGVMEQTRPCLPGYYYERNYRRPGQYATSERTLAHQQPPHQEEQLSPYSGHVISAIRTSVPLHRNEEDSRASFRTGLSSGGRNDSHLSKGMSRGGRLSPSRRRSPKLERRGQRYAAMQEGGLQWEMPRKVNGKRLSSEFAVGNI</sequence>
<dbReference type="PROSITE" id="PS50092">
    <property type="entry name" value="TSP1"/>
    <property type="match status" value="1"/>
</dbReference>
<feature type="compositionally biased region" description="Polar residues" evidence="1">
    <location>
        <begin position="63"/>
        <end position="84"/>
    </location>
</feature>
<comment type="caution">
    <text evidence="2">The sequence shown here is derived from an EMBL/GenBank/DDBJ whole genome shotgun (WGS) entry which is preliminary data.</text>
</comment>
<evidence type="ECO:0000313" key="2">
    <source>
        <dbReference type="EMBL" id="KAH0619823.1"/>
    </source>
</evidence>
<dbReference type="SUPFAM" id="SSF82895">
    <property type="entry name" value="TSP-1 type 1 repeat"/>
    <property type="match status" value="1"/>
</dbReference>
<name>A0ABQ7SR95_PHRPL</name>
<dbReference type="InterPro" id="IPR036383">
    <property type="entry name" value="TSP1_rpt_sf"/>
</dbReference>
<dbReference type="Proteomes" id="UP000826234">
    <property type="component" value="Unassembled WGS sequence"/>
</dbReference>